<protein>
    <submittedName>
        <fullName evidence="1">Uncharacterized protein</fullName>
    </submittedName>
</protein>
<comment type="caution">
    <text evidence="1">The sequence shown here is derived from an EMBL/GenBank/DDBJ whole genome shotgun (WGS) entry which is preliminary data.</text>
</comment>
<evidence type="ECO:0000313" key="1">
    <source>
        <dbReference type="EMBL" id="MFC4632949.1"/>
    </source>
</evidence>
<dbReference type="EMBL" id="JBHSFV010000001">
    <property type="protein sequence ID" value="MFC4632949.1"/>
    <property type="molecule type" value="Genomic_DNA"/>
</dbReference>
<accession>A0ABV9HSM7</accession>
<dbReference type="RefSeq" id="WP_379977107.1">
    <property type="nucleotide sequence ID" value="NZ_JBHSFV010000001.1"/>
</dbReference>
<organism evidence="1 2">
    <name type="scientific">Dokdonia ponticola</name>
    <dbReference type="NCBI Taxonomy" id="2041041"/>
    <lineage>
        <taxon>Bacteria</taxon>
        <taxon>Pseudomonadati</taxon>
        <taxon>Bacteroidota</taxon>
        <taxon>Flavobacteriia</taxon>
        <taxon>Flavobacteriales</taxon>
        <taxon>Flavobacteriaceae</taxon>
        <taxon>Dokdonia</taxon>
    </lineage>
</organism>
<proteinExistence type="predicted"/>
<reference evidence="2" key="1">
    <citation type="journal article" date="2019" name="Int. J. Syst. Evol. Microbiol.">
        <title>The Global Catalogue of Microorganisms (GCM) 10K type strain sequencing project: providing services to taxonomists for standard genome sequencing and annotation.</title>
        <authorList>
            <consortium name="The Broad Institute Genomics Platform"/>
            <consortium name="The Broad Institute Genome Sequencing Center for Infectious Disease"/>
            <person name="Wu L."/>
            <person name="Ma J."/>
        </authorList>
    </citation>
    <scope>NUCLEOTIDE SEQUENCE [LARGE SCALE GENOMIC DNA]</scope>
    <source>
        <strain evidence="2">YJ-61-S</strain>
    </source>
</reference>
<sequence>MAQDLLVDLAKEMCLCFESKKLKNAAETRPCYDELFQNNYSKIEDYYNTENLSEDQLMEFETKIAATTLNNCQYIYDHFPSGIVGEEKIVNKQENVVCDNLKNAKFYYLIQRPNSPIRDTTFVTISGDSFLEQMTYQDTYSLSKIVWKDHCKYELTFQETNDPFRKEILEHGQVFEYEVISNTEESFFAKTVWKGRPYRYELIKLK</sequence>
<dbReference type="Proteomes" id="UP001596043">
    <property type="component" value="Unassembled WGS sequence"/>
</dbReference>
<gene>
    <name evidence="1" type="ORF">ACFO3O_03465</name>
</gene>
<name>A0ABV9HSM7_9FLAO</name>
<evidence type="ECO:0000313" key="2">
    <source>
        <dbReference type="Proteomes" id="UP001596043"/>
    </source>
</evidence>
<keyword evidence="2" id="KW-1185">Reference proteome</keyword>